<dbReference type="OMA" id="MIWFPIM"/>
<feature type="transmembrane region" description="Helical" evidence="7">
    <location>
        <begin position="52"/>
        <end position="70"/>
    </location>
</feature>
<reference evidence="9" key="1">
    <citation type="journal article" date="2012" name="Science">
        <title>The Paleozoic origin of enzymatic lignin decomposition reconstructed from 31 fungal genomes.</title>
        <authorList>
            <person name="Floudas D."/>
            <person name="Binder M."/>
            <person name="Riley R."/>
            <person name="Barry K."/>
            <person name="Blanchette R.A."/>
            <person name="Henrissat B."/>
            <person name="Martinez A.T."/>
            <person name="Otillar R."/>
            <person name="Spatafora J.W."/>
            <person name="Yadav J.S."/>
            <person name="Aerts A."/>
            <person name="Benoit I."/>
            <person name="Boyd A."/>
            <person name="Carlson A."/>
            <person name="Copeland A."/>
            <person name="Coutinho P.M."/>
            <person name="de Vries R.P."/>
            <person name="Ferreira P."/>
            <person name="Findley K."/>
            <person name="Foster B."/>
            <person name="Gaskell J."/>
            <person name="Glotzer D."/>
            <person name="Gorecki P."/>
            <person name="Heitman J."/>
            <person name="Hesse C."/>
            <person name="Hori C."/>
            <person name="Igarashi K."/>
            <person name="Jurgens J.A."/>
            <person name="Kallen N."/>
            <person name="Kersten P."/>
            <person name="Kohler A."/>
            <person name="Kuees U."/>
            <person name="Kumar T.K.A."/>
            <person name="Kuo A."/>
            <person name="LaButti K."/>
            <person name="Larrondo L.F."/>
            <person name="Lindquist E."/>
            <person name="Ling A."/>
            <person name="Lombard V."/>
            <person name="Lucas S."/>
            <person name="Lundell T."/>
            <person name="Martin R."/>
            <person name="McLaughlin D.J."/>
            <person name="Morgenstern I."/>
            <person name="Morin E."/>
            <person name="Murat C."/>
            <person name="Nagy L.G."/>
            <person name="Nolan M."/>
            <person name="Ohm R.A."/>
            <person name="Patyshakuliyeva A."/>
            <person name="Rokas A."/>
            <person name="Ruiz-Duenas F.J."/>
            <person name="Sabat G."/>
            <person name="Salamov A."/>
            <person name="Samejima M."/>
            <person name="Schmutz J."/>
            <person name="Slot J.C."/>
            <person name="St John F."/>
            <person name="Stenlid J."/>
            <person name="Sun H."/>
            <person name="Sun S."/>
            <person name="Syed K."/>
            <person name="Tsang A."/>
            <person name="Wiebenga A."/>
            <person name="Young D."/>
            <person name="Pisabarro A."/>
            <person name="Eastwood D.C."/>
            <person name="Martin F."/>
            <person name="Cullen D."/>
            <person name="Grigoriev I.V."/>
            <person name="Hibbett D.S."/>
        </authorList>
    </citation>
    <scope>NUCLEOTIDE SEQUENCE [LARGE SCALE GENOMIC DNA]</scope>
    <source>
        <strain evidence="9">TFB10046</strain>
    </source>
</reference>
<keyword evidence="5 7" id="KW-0472">Membrane</keyword>
<proteinExistence type="inferred from homology"/>
<evidence type="ECO:0000256" key="4">
    <source>
        <dbReference type="ARBA" id="ARBA00022989"/>
    </source>
</evidence>
<evidence type="ECO:0000256" key="6">
    <source>
        <dbReference type="ARBA" id="ARBA00049660"/>
    </source>
</evidence>
<dbReference type="EMBL" id="JH687884">
    <property type="protein sequence ID" value="EJD35633.1"/>
    <property type="molecule type" value="Genomic_DNA"/>
</dbReference>
<dbReference type="GO" id="GO:0015707">
    <property type="term" value="P:nitrite transport"/>
    <property type="evidence" value="ECO:0007669"/>
    <property type="project" value="TreeGrafter"/>
</dbReference>
<feature type="transmembrane region" description="Helical" evidence="7">
    <location>
        <begin position="224"/>
        <end position="247"/>
    </location>
</feature>
<keyword evidence="4 7" id="KW-1133">Transmembrane helix</keyword>
<dbReference type="OrthoDB" id="4829at2759"/>
<name>J0WTH8_AURST</name>
<dbReference type="InterPro" id="IPR023271">
    <property type="entry name" value="Aquaporin-like"/>
</dbReference>
<dbReference type="Proteomes" id="UP000006514">
    <property type="component" value="Unassembled WGS sequence"/>
</dbReference>
<dbReference type="InterPro" id="IPR000292">
    <property type="entry name" value="For/NO2_transpt"/>
</dbReference>
<sequence>MMVEAAVAKHRQRPEILLLKAFNAGIFLSFGGLLSIIMAGGSPSLTASNPGIVKILAGFVFPVGLVMIVLQGQELLTSNMMIFPMGIMKRVIPWWSLPYNWIIVFFGNLAGSLFFAALLTKFSGVVSADPYLSYIKAAAIKKAVDPTWAQIYLRGIGCNWLVCIAVWQGMTAKEVISKIVAIWFPIWVFVACSFDHVIANMFSLPLGIMLGAELTTAEYIRKSLFASLFGNITGALIVGIPYTYFWLQDYMPGGALARAEAGASGGSVRSDSAEVKEL</sequence>
<dbReference type="FunFam" id="1.20.1080.10:FF:000011">
    <property type="entry name" value="Formate family transporter"/>
    <property type="match status" value="1"/>
</dbReference>
<evidence type="ECO:0000256" key="5">
    <source>
        <dbReference type="ARBA" id="ARBA00023136"/>
    </source>
</evidence>
<dbReference type="KEGG" id="adl:AURDEDRAFT_108874"/>
<accession>J0WTH8</accession>
<keyword evidence="9" id="KW-1185">Reference proteome</keyword>
<comment type="subcellular location">
    <subcellularLocation>
        <location evidence="1">Membrane</location>
        <topology evidence="1">Multi-pass membrane protein</topology>
    </subcellularLocation>
</comment>
<dbReference type="GO" id="GO:0015513">
    <property type="term" value="F:high-affinity secondary active nitrite transmembrane transporter activity"/>
    <property type="evidence" value="ECO:0007669"/>
    <property type="project" value="TreeGrafter"/>
</dbReference>
<dbReference type="GO" id="GO:0005886">
    <property type="term" value="C:plasma membrane"/>
    <property type="evidence" value="ECO:0007669"/>
    <property type="project" value="TreeGrafter"/>
</dbReference>
<evidence type="ECO:0000256" key="1">
    <source>
        <dbReference type="ARBA" id="ARBA00004141"/>
    </source>
</evidence>
<dbReference type="PANTHER" id="PTHR30520">
    <property type="entry name" value="FORMATE TRANSPORTER-RELATED"/>
    <property type="match status" value="1"/>
</dbReference>
<evidence type="ECO:0000256" key="2">
    <source>
        <dbReference type="ARBA" id="ARBA00022448"/>
    </source>
</evidence>
<feature type="transmembrane region" description="Helical" evidence="7">
    <location>
        <begin position="21"/>
        <end position="40"/>
    </location>
</feature>
<dbReference type="Pfam" id="PF01226">
    <property type="entry name" value="Form_Nir_trans"/>
    <property type="match status" value="1"/>
</dbReference>
<feature type="transmembrane region" description="Helical" evidence="7">
    <location>
        <begin position="91"/>
        <end position="119"/>
    </location>
</feature>
<keyword evidence="2" id="KW-0813">Transport</keyword>
<dbReference type="PANTHER" id="PTHR30520:SF6">
    <property type="entry name" value="FORMATE_NITRATE FAMILY TRANSPORTER (EUROFUNG)"/>
    <property type="match status" value="1"/>
</dbReference>
<evidence type="ECO:0000313" key="8">
    <source>
        <dbReference type="EMBL" id="EJD35633.1"/>
    </source>
</evidence>
<dbReference type="eggNOG" id="ENOG502QUGF">
    <property type="taxonomic scope" value="Eukaryota"/>
</dbReference>
<gene>
    <name evidence="8" type="ORF">AURDEDRAFT_108874</name>
</gene>
<protein>
    <submittedName>
        <fullName evidence="8">Formate/nitrite transporter</fullName>
    </submittedName>
</protein>
<organism evidence="8 9">
    <name type="scientific">Auricularia subglabra (strain TFB-10046 / SS5)</name>
    <name type="common">White-rot fungus</name>
    <name type="synonym">Auricularia delicata (strain TFB10046)</name>
    <dbReference type="NCBI Taxonomy" id="717982"/>
    <lineage>
        <taxon>Eukaryota</taxon>
        <taxon>Fungi</taxon>
        <taxon>Dikarya</taxon>
        <taxon>Basidiomycota</taxon>
        <taxon>Agaricomycotina</taxon>
        <taxon>Agaricomycetes</taxon>
        <taxon>Auriculariales</taxon>
        <taxon>Auriculariaceae</taxon>
        <taxon>Auricularia</taxon>
    </lineage>
</organism>
<evidence type="ECO:0000256" key="7">
    <source>
        <dbReference type="SAM" id="Phobius"/>
    </source>
</evidence>
<feature type="transmembrane region" description="Helical" evidence="7">
    <location>
        <begin position="182"/>
        <end position="204"/>
    </location>
</feature>
<keyword evidence="3 7" id="KW-0812">Transmembrane</keyword>
<dbReference type="AlphaFoldDB" id="J0WTH8"/>
<evidence type="ECO:0000256" key="3">
    <source>
        <dbReference type="ARBA" id="ARBA00022692"/>
    </source>
</evidence>
<comment type="similarity">
    <text evidence="6">Belongs to the FNT transporter (TC 1.A.16) family.</text>
</comment>
<evidence type="ECO:0000313" key="9">
    <source>
        <dbReference type="Proteomes" id="UP000006514"/>
    </source>
</evidence>
<dbReference type="Gene3D" id="1.20.1080.10">
    <property type="entry name" value="Glycerol uptake facilitator protein"/>
    <property type="match status" value="1"/>
</dbReference>
<dbReference type="InParanoid" id="J0WTH8"/>